<sequence>MKELKLFSTILFIVVAAFSSGCTDSNNNELAIMPNTVITLTLHETGDSFHKRHPDLVRVTRQPLGLSFYKAQWSSRSRGTVKIAAGNRLLQVEDVLSLIGTQDDDIRTEGISTVHLTSGITGPHGITHEAARDYFFAVLSRLRNEGWKSSIPFDDPRLRGKDMLNYQMAVGSSTPLDADYKPTLQEWIKLEDRSAWELYSDSAFLRISFKRAPNPDNPSGPGVYLVHYDLDSSVNHFKGFVDPLRREEWKALLPAELKDLAARRSKAEAALREKGIPIDTDYVDPPIPW</sequence>
<proteinExistence type="predicted"/>
<keyword evidence="3" id="KW-1185">Reference proteome</keyword>
<dbReference type="EMBL" id="JACHXS010000025">
    <property type="protein sequence ID" value="MBB3225402.1"/>
    <property type="molecule type" value="Genomic_DNA"/>
</dbReference>
<evidence type="ECO:0000313" key="4">
    <source>
        <dbReference type="Proteomes" id="UP000584325"/>
    </source>
</evidence>
<dbReference type="AlphaFoldDB" id="A0A4P8HVR9"/>
<gene>
    <name evidence="2" type="ORF">FCL38_29950</name>
    <name evidence="1" type="ORF">FHS02_006277</name>
</gene>
<protein>
    <submittedName>
        <fullName evidence="1">Uncharacterized protein</fullName>
    </submittedName>
</protein>
<evidence type="ECO:0000313" key="1">
    <source>
        <dbReference type="EMBL" id="MBB3225402.1"/>
    </source>
</evidence>
<reference evidence="1 4" key="2">
    <citation type="submission" date="2020-08" db="EMBL/GenBank/DDBJ databases">
        <title>Genomic Encyclopedia of Type Strains, Phase III (KMG-III): the genomes of soil and plant-associated and newly described type strains.</title>
        <authorList>
            <person name="Whitman W."/>
        </authorList>
    </citation>
    <scope>NUCLEOTIDE SEQUENCE [LARGE SCALE GENOMIC DNA]</scope>
    <source>
        <strain evidence="1 4">CECT 7753</strain>
    </source>
</reference>
<evidence type="ECO:0000313" key="3">
    <source>
        <dbReference type="Proteomes" id="UP000298763"/>
    </source>
</evidence>
<dbReference type="OrthoDB" id="9008569at2"/>
<organism evidence="1 4">
    <name type="scientific">Pseudoduganella umbonata</name>
    <dbReference type="NCBI Taxonomy" id="864828"/>
    <lineage>
        <taxon>Bacteria</taxon>
        <taxon>Pseudomonadati</taxon>
        <taxon>Pseudomonadota</taxon>
        <taxon>Betaproteobacteria</taxon>
        <taxon>Burkholderiales</taxon>
        <taxon>Oxalobacteraceae</taxon>
        <taxon>Telluria group</taxon>
        <taxon>Pseudoduganella</taxon>
    </lineage>
</organism>
<dbReference type="RefSeq" id="WP_137316939.1">
    <property type="nucleotide sequence ID" value="NZ_CP040017.1"/>
</dbReference>
<accession>A0A4P8HVR9</accession>
<dbReference type="Proteomes" id="UP000298763">
    <property type="component" value="Chromosome"/>
</dbReference>
<name>A0A4P8HVR9_9BURK</name>
<dbReference type="Proteomes" id="UP000584325">
    <property type="component" value="Unassembled WGS sequence"/>
</dbReference>
<dbReference type="EMBL" id="CP040017">
    <property type="protein sequence ID" value="QCP14167.1"/>
    <property type="molecule type" value="Genomic_DNA"/>
</dbReference>
<evidence type="ECO:0000313" key="2">
    <source>
        <dbReference type="EMBL" id="QCP14167.1"/>
    </source>
</evidence>
<reference evidence="2 3" key="1">
    <citation type="submission" date="2019-05" db="EMBL/GenBank/DDBJ databases">
        <title>Draft Genome Sequences of Six Type Strains of the Genus Massilia.</title>
        <authorList>
            <person name="Miess H."/>
            <person name="Frediansyhah A."/>
            <person name="Gross H."/>
        </authorList>
    </citation>
    <scope>NUCLEOTIDE SEQUENCE [LARGE SCALE GENOMIC DNA]</scope>
    <source>
        <strain evidence="2 3">DSMZ 26121</strain>
    </source>
</reference>
<dbReference type="PROSITE" id="PS51257">
    <property type="entry name" value="PROKAR_LIPOPROTEIN"/>
    <property type="match status" value="1"/>
</dbReference>